<dbReference type="RefSeq" id="WP_209973985.1">
    <property type="nucleotide sequence ID" value="NZ_JAGGLB010000015.1"/>
</dbReference>
<comment type="caution">
    <text evidence="2">The sequence shown here is derived from an EMBL/GenBank/DDBJ whole genome shotgun (WGS) entry which is preliminary data.</text>
</comment>
<accession>A0ABS4IYQ6</accession>
<organism evidence="2 3">
    <name type="scientific">Paenibacillus eucommiae</name>
    <dbReference type="NCBI Taxonomy" id="1355755"/>
    <lineage>
        <taxon>Bacteria</taxon>
        <taxon>Bacillati</taxon>
        <taxon>Bacillota</taxon>
        <taxon>Bacilli</taxon>
        <taxon>Bacillales</taxon>
        <taxon>Paenibacillaceae</taxon>
        <taxon>Paenibacillus</taxon>
    </lineage>
</organism>
<evidence type="ECO:0000259" key="1">
    <source>
        <dbReference type="Pfam" id="PF26353"/>
    </source>
</evidence>
<dbReference type="EMBL" id="JAGGLB010000015">
    <property type="protein sequence ID" value="MBP1992723.1"/>
    <property type="molecule type" value="Genomic_DNA"/>
</dbReference>
<evidence type="ECO:0000313" key="3">
    <source>
        <dbReference type="Proteomes" id="UP001519287"/>
    </source>
</evidence>
<proteinExistence type="predicted"/>
<sequence>MPVLLFALLLSSCSRNPDAIQQIDISRNVDFSSTNLQFLGKLTTKKQFATFLSILDSAKKMTGEASWAEPPQYEFTVRYADEKQHAYKFWMKDQSRTFLDMEVGTSTGFIYTEEAKEDLISLMKQAGIIP</sequence>
<gene>
    <name evidence="2" type="ORF">J2Z66_004336</name>
</gene>
<dbReference type="Proteomes" id="UP001519287">
    <property type="component" value="Unassembled WGS sequence"/>
</dbReference>
<dbReference type="Pfam" id="PF26353">
    <property type="entry name" value="YhfM"/>
    <property type="match status" value="1"/>
</dbReference>
<protein>
    <recommendedName>
        <fullName evidence="1">YhfM-like domain-containing protein</fullName>
    </recommendedName>
</protein>
<name>A0ABS4IYQ6_9BACL</name>
<reference evidence="2 3" key="1">
    <citation type="submission" date="2021-03" db="EMBL/GenBank/DDBJ databases">
        <title>Genomic Encyclopedia of Type Strains, Phase IV (KMG-IV): sequencing the most valuable type-strain genomes for metagenomic binning, comparative biology and taxonomic classification.</title>
        <authorList>
            <person name="Goeker M."/>
        </authorList>
    </citation>
    <scope>NUCLEOTIDE SEQUENCE [LARGE SCALE GENOMIC DNA]</scope>
    <source>
        <strain evidence="2 3">DSM 26048</strain>
    </source>
</reference>
<dbReference type="InterPro" id="IPR058780">
    <property type="entry name" value="YhfM-like_dom"/>
</dbReference>
<keyword evidence="3" id="KW-1185">Reference proteome</keyword>
<feature type="domain" description="YhfM-like" evidence="1">
    <location>
        <begin position="39"/>
        <end position="125"/>
    </location>
</feature>
<evidence type="ECO:0000313" key="2">
    <source>
        <dbReference type="EMBL" id="MBP1992723.1"/>
    </source>
</evidence>